<evidence type="ECO:0000259" key="5">
    <source>
        <dbReference type="PROSITE" id="PS51464"/>
    </source>
</evidence>
<dbReference type="CDD" id="cd05013">
    <property type="entry name" value="SIS_RpiR"/>
    <property type="match status" value="1"/>
</dbReference>
<protein>
    <submittedName>
        <fullName evidence="6">MurR/RpiR family transcriptional regulator GlvR</fullName>
    </submittedName>
</protein>
<dbReference type="InterPro" id="IPR046348">
    <property type="entry name" value="SIS_dom_sf"/>
</dbReference>
<dbReference type="Gene3D" id="1.10.10.10">
    <property type="entry name" value="Winged helix-like DNA-binding domain superfamily/Winged helix DNA-binding domain"/>
    <property type="match status" value="1"/>
</dbReference>
<dbReference type="PROSITE" id="PS51464">
    <property type="entry name" value="SIS"/>
    <property type="match status" value="1"/>
</dbReference>
<dbReference type="InterPro" id="IPR001347">
    <property type="entry name" value="SIS_dom"/>
</dbReference>
<dbReference type="InterPro" id="IPR035472">
    <property type="entry name" value="RpiR-like_SIS"/>
</dbReference>
<evidence type="ECO:0000256" key="2">
    <source>
        <dbReference type="ARBA" id="ARBA00023125"/>
    </source>
</evidence>
<keyword evidence="7" id="KW-1185">Reference proteome</keyword>
<evidence type="ECO:0000256" key="3">
    <source>
        <dbReference type="ARBA" id="ARBA00023163"/>
    </source>
</evidence>
<dbReference type="InterPro" id="IPR000281">
    <property type="entry name" value="HTH_RpiR"/>
</dbReference>
<dbReference type="SUPFAM" id="SSF46689">
    <property type="entry name" value="Homeodomain-like"/>
    <property type="match status" value="1"/>
</dbReference>
<keyword evidence="3" id="KW-0804">Transcription</keyword>
<dbReference type="Pfam" id="PF01380">
    <property type="entry name" value="SIS"/>
    <property type="match status" value="1"/>
</dbReference>
<dbReference type="Gene3D" id="3.40.50.10490">
    <property type="entry name" value="Glucose-6-phosphate isomerase like protein, domain 1"/>
    <property type="match status" value="1"/>
</dbReference>
<evidence type="ECO:0000259" key="4">
    <source>
        <dbReference type="PROSITE" id="PS51071"/>
    </source>
</evidence>
<accession>A0ABN3Y0I8</accession>
<dbReference type="RefSeq" id="WP_068708099.1">
    <property type="nucleotide sequence ID" value="NZ_BAAAXQ010000013.1"/>
</dbReference>
<dbReference type="PROSITE" id="PS51071">
    <property type="entry name" value="HTH_RPIR"/>
    <property type="match status" value="1"/>
</dbReference>
<keyword evidence="2" id="KW-0238">DNA-binding</keyword>
<sequence>MSITEKMNNNFDQLNENERRVLDQVIKNKRQFYNLTINEFANKNLVSKSFVIRLCKKIGYSGYSEFKYQLKLEVEKLVTQQTTQSILDSTTNDLKETLRLIDSKKLNYLSQLLYQAPHIYTYGTGYGQRTILEDFKRGMISSQRALTSLPTSVELRLYSDTMVKNDLLFIVSIRGKVDNVKKDLILLKERGIIVVSITQFATNELASIASLNLYLKTTPILNPLSPENPYVSYAPLCFLLDLIVKDYLNFKK</sequence>
<keyword evidence="1" id="KW-0805">Transcription regulation</keyword>
<dbReference type="InterPro" id="IPR047640">
    <property type="entry name" value="RpiR-like"/>
</dbReference>
<reference evidence="6 7" key="1">
    <citation type="journal article" date="2019" name="Int. J. Syst. Evol. Microbiol.">
        <title>The Global Catalogue of Microorganisms (GCM) 10K type strain sequencing project: providing services to taxonomists for standard genome sequencing and annotation.</title>
        <authorList>
            <consortium name="The Broad Institute Genomics Platform"/>
            <consortium name="The Broad Institute Genome Sequencing Center for Infectious Disease"/>
            <person name="Wu L."/>
            <person name="Ma J."/>
        </authorList>
    </citation>
    <scope>NUCLEOTIDE SEQUENCE [LARGE SCALE GENOMIC DNA]</scope>
    <source>
        <strain evidence="6 7">JCM 8736</strain>
    </source>
</reference>
<evidence type="ECO:0000313" key="7">
    <source>
        <dbReference type="Proteomes" id="UP001501577"/>
    </source>
</evidence>
<proteinExistence type="predicted"/>
<dbReference type="EMBL" id="BAAAXQ010000013">
    <property type="protein sequence ID" value="GAA3011510.1"/>
    <property type="molecule type" value="Genomic_DNA"/>
</dbReference>
<dbReference type="SUPFAM" id="SSF53697">
    <property type="entry name" value="SIS domain"/>
    <property type="match status" value="1"/>
</dbReference>
<organism evidence="6 7">
    <name type="scientific">Tetragenococcus solitarius</name>
    <dbReference type="NCBI Taxonomy" id="71453"/>
    <lineage>
        <taxon>Bacteria</taxon>
        <taxon>Bacillati</taxon>
        <taxon>Bacillota</taxon>
        <taxon>Bacilli</taxon>
        <taxon>Lactobacillales</taxon>
        <taxon>Enterococcaceae</taxon>
        <taxon>Tetragenococcus</taxon>
    </lineage>
</organism>
<gene>
    <name evidence="6" type="primary">glvR_3</name>
    <name evidence="6" type="ORF">GCM10019998_04680</name>
</gene>
<comment type="caution">
    <text evidence="6">The sequence shown here is derived from an EMBL/GenBank/DDBJ whole genome shotgun (WGS) entry which is preliminary data.</text>
</comment>
<dbReference type="InterPro" id="IPR036388">
    <property type="entry name" value="WH-like_DNA-bd_sf"/>
</dbReference>
<dbReference type="PANTHER" id="PTHR30514">
    <property type="entry name" value="GLUCOKINASE"/>
    <property type="match status" value="1"/>
</dbReference>
<name>A0ABN3Y0I8_9ENTE</name>
<dbReference type="PANTHER" id="PTHR30514:SF1">
    <property type="entry name" value="HTH-TYPE TRANSCRIPTIONAL REGULATOR HEXR-RELATED"/>
    <property type="match status" value="1"/>
</dbReference>
<dbReference type="Proteomes" id="UP001501577">
    <property type="component" value="Unassembled WGS sequence"/>
</dbReference>
<dbReference type="InterPro" id="IPR009057">
    <property type="entry name" value="Homeodomain-like_sf"/>
</dbReference>
<dbReference type="Pfam" id="PF01418">
    <property type="entry name" value="HTH_6"/>
    <property type="match status" value="1"/>
</dbReference>
<evidence type="ECO:0000313" key="6">
    <source>
        <dbReference type="EMBL" id="GAA3011510.1"/>
    </source>
</evidence>
<feature type="domain" description="HTH rpiR-type" evidence="4">
    <location>
        <begin position="1"/>
        <end position="77"/>
    </location>
</feature>
<evidence type="ECO:0000256" key="1">
    <source>
        <dbReference type="ARBA" id="ARBA00023015"/>
    </source>
</evidence>
<feature type="domain" description="SIS" evidence="5">
    <location>
        <begin position="109"/>
        <end position="252"/>
    </location>
</feature>